<dbReference type="AlphaFoldDB" id="A0A0H2Y3K4"/>
<feature type="domain" description="Fimbrial-type adhesion" evidence="1">
    <location>
        <begin position="281"/>
        <end position="459"/>
    </location>
</feature>
<dbReference type="InterPro" id="IPR000259">
    <property type="entry name" value="Adhesion_dom_fimbrial"/>
</dbReference>
<gene>
    <name evidence="2" type="ordered locus">YPA_0139</name>
</gene>
<evidence type="ECO:0000313" key="3">
    <source>
        <dbReference type="Proteomes" id="UP000001971"/>
    </source>
</evidence>
<dbReference type="Gene3D" id="2.60.40.1090">
    <property type="entry name" value="Fimbrial-type adhesion domain"/>
    <property type="match status" value="1"/>
</dbReference>
<dbReference type="InterPro" id="IPR036937">
    <property type="entry name" value="Adhesion_dom_fimbrial_sf"/>
</dbReference>
<accession>A0A0H2Y3K4</accession>
<dbReference type="PIRSF" id="PIRSF029766">
    <property type="entry name" value="UCP029766"/>
    <property type="match status" value="1"/>
</dbReference>
<dbReference type="EMBL" id="CP000308">
    <property type="protein sequence ID" value="ABG12108.1"/>
    <property type="molecule type" value="Genomic_DNA"/>
</dbReference>
<dbReference type="InterPro" id="IPR011228">
    <property type="entry name" value="UCP029766"/>
</dbReference>
<dbReference type="SUPFAM" id="SSF49401">
    <property type="entry name" value="Bacterial adhesins"/>
    <property type="match status" value="1"/>
</dbReference>
<dbReference type="GO" id="GO:0007155">
    <property type="term" value="P:cell adhesion"/>
    <property type="evidence" value="ECO:0007669"/>
    <property type="project" value="InterPro"/>
</dbReference>
<organism evidence="2 3">
    <name type="scientific">Yersinia pestis bv. Antiqua (strain Antiqua)</name>
    <dbReference type="NCBI Taxonomy" id="360102"/>
    <lineage>
        <taxon>Bacteria</taxon>
        <taxon>Pseudomonadati</taxon>
        <taxon>Pseudomonadota</taxon>
        <taxon>Gammaproteobacteria</taxon>
        <taxon>Enterobacterales</taxon>
        <taxon>Yersiniaceae</taxon>
        <taxon>Yersinia</taxon>
    </lineage>
</organism>
<name>A0A0H2Y3K4_YERPA</name>
<dbReference type="KEGG" id="ypa:YPA_0139"/>
<protein>
    <recommendedName>
        <fullName evidence="1">Fimbrial-type adhesion domain-containing protein</fullName>
    </recommendedName>
</protein>
<sequence length="459" mass="49033" precursor="true">MRKIMLRPTKPLISSGISQSTTAVYCRRPYFLAGMTLLIGLFSTSAWSNCTRITAQNQISSSDGTAASWLGSRDDNNGSLNLPSIVDLSTNANFQPDGTLLASATSDFTTFAVNTGYALDQVLFRCDAADVDQLYEMYATNGDSTYGGRYEDGTIAGNVSYGYATTVMNVVIRFTNLATGEYYARIWKGRRLTGLDTDSSGRILVKAKNFSNVYTELFRIDYARSGANNTPSYLYGRSQPNAYIAFKGPGITGPIEGTDSYSNWPGWYSTWPASLGLYKYVTFRRTTICAVSNFTPTVVLPRISVAELNNGNTSSADFNVDFQCQTGINSGVTAGTVAMGFLVPAANAAKAQALGLMNGNGGVSHLVSDNYGAAGTAGGVGIRIYRNNSPMYLLSKNVTQTGNNGGWYGILQGAQETTGSVDGGNSYTETFRAELSKISGQTVTAGAVNAHAQVVIRVQ</sequence>
<evidence type="ECO:0000259" key="1">
    <source>
        <dbReference type="Pfam" id="PF00419"/>
    </source>
</evidence>
<dbReference type="Pfam" id="PF00419">
    <property type="entry name" value="Fimbrial"/>
    <property type="match status" value="1"/>
</dbReference>
<dbReference type="InterPro" id="IPR008966">
    <property type="entry name" value="Adhesion_dom_sf"/>
</dbReference>
<evidence type="ECO:0000313" key="2">
    <source>
        <dbReference type="EMBL" id="ABG12108.1"/>
    </source>
</evidence>
<proteinExistence type="predicted"/>
<dbReference type="GO" id="GO:0009289">
    <property type="term" value="C:pilus"/>
    <property type="evidence" value="ECO:0007669"/>
    <property type="project" value="InterPro"/>
</dbReference>
<dbReference type="NCBIfam" id="NF011783">
    <property type="entry name" value="PRK15247.1"/>
    <property type="match status" value="1"/>
</dbReference>
<dbReference type="Proteomes" id="UP000001971">
    <property type="component" value="Chromosome"/>
</dbReference>
<reference evidence="2 3" key="1">
    <citation type="journal article" date="2006" name="J. Bacteriol.">
        <title>Complete genome sequence of Yersinia pestis strains Antiqua and Nepal516: evidence of gene reduction in an emerging pathogen.</title>
        <authorList>
            <person name="Chain P.S."/>
            <person name="Hu P."/>
            <person name="Malfatti S.A."/>
            <person name="Radnedge L."/>
            <person name="Larimer F."/>
            <person name="Vergez L.M."/>
            <person name="Worsham P."/>
            <person name="Chu M.C."/>
            <person name="Andersen G.L."/>
        </authorList>
    </citation>
    <scope>NUCLEOTIDE SEQUENCE [LARGE SCALE GENOMIC DNA]</scope>
    <source>
        <strain evidence="2 3">Antiqua</strain>
    </source>
</reference>